<organism evidence="1 2">
    <name type="scientific">Actinidia rufa</name>
    <dbReference type="NCBI Taxonomy" id="165716"/>
    <lineage>
        <taxon>Eukaryota</taxon>
        <taxon>Viridiplantae</taxon>
        <taxon>Streptophyta</taxon>
        <taxon>Embryophyta</taxon>
        <taxon>Tracheophyta</taxon>
        <taxon>Spermatophyta</taxon>
        <taxon>Magnoliopsida</taxon>
        <taxon>eudicotyledons</taxon>
        <taxon>Gunneridae</taxon>
        <taxon>Pentapetalae</taxon>
        <taxon>asterids</taxon>
        <taxon>Ericales</taxon>
        <taxon>Actinidiaceae</taxon>
        <taxon>Actinidia</taxon>
    </lineage>
</organism>
<reference evidence="1 2" key="1">
    <citation type="submission" date="2019-07" db="EMBL/GenBank/DDBJ databases">
        <title>De Novo Assembly of kiwifruit Actinidia rufa.</title>
        <authorList>
            <person name="Sugita-Konishi S."/>
            <person name="Sato K."/>
            <person name="Mori E."/>
            <person name="Abe Y."/>
            <person name="Kisaki G."/>
            <person name="Hamano K."/>
            <person name="Suezawa K."/>
            <person name="Otani M."/>
            <person name="Fukuda T."/>
            <person name="Manabe T."/>
            <person name="Gomi K."/>
            <person name="Tabuchi M."/>
            <person name="Akimitsu K."/>
            <person name="Kataoka I."/>
        </authorList>
    </citation>
    <scope>NUCLEOTIDE SEQUENCE [LARGE SCALE GENOMIC DNA]</scope>
    <source>
        <strain evidence="2">cv. Fuchu</strain>
    </source>
</reference>
<protein>
    <submittedName>
        <fullName evidence="1">Uncharacterized protein</fullName>
    </submittedName>
</protein>
<comment type="caution">
    <text evidence="1">The sequence shown here is derived from an EMBL/GenBank/DDBJ whole genome shotgun (WGS) entry which is preliminary data.</text>
</comment>
<evidence type="ECO:0000313" key="2">
    <source>
        <dbReference type="Proteomes" id="UP000585474"/>
    </source>
</evidence>
<dbReference type="EMBL" id="BJWL01000005">
    <property type="protein sequence ID" value="GFY87948.1"/>
    <property type="molecule type" value="Genomic_DNA"/>
</dbReference>
<sequence>MGRPRVWYCRTLNHFVQFEGRHPQDVLSSRHVKENYTIFGMPPRSSLMAKLQTCKAASKLTFSCRSSIRANILPTLCIQARGVTSHPEITIFQGFEVNSSQELHFTDVLLPVLSPCGCTPPSLSTLQNHTAMDLAACANPSPSPSANRILYIKVQILYKSY</sequence>
<keyword evidence="2" id="KW-1185">Reference proteome</keyword>
<dbReference type="AlphaFoldDB" id="A0A7J0EN86"/>
<name>A0A7J0EN86_9ERIC</name>
<gene>
    <name evidence="1" type="ORF">Acr_05g0015870</name>
</gene>
<proteinExistence type="predicted"/>
<evidence type="ECO:0000313" key="1">
    <source>
        <dbReference type="EMBL" id="GFY87948.1"/>
    </source>
</evidence>
<dbReference type="Proteomes" id="UP000585474">
    <property type="component" value="Unassembled WGS sequence"/>
</dbReference>
<accession>A0A7J0EN86</accession>